<accession>G8R7D4</accession>
<dbReference type="PROSITE" id="PS50213">
    <property type="entry name" value="FAS1"/>
    <property type="match status" value="2"/>
</dbReference>
<dbReference type="InterPro" id="IPR000782">
    <property type="entry name" value="FAS1_domain"/>
</dbReference>
<dbReference type="Gene3D" id="2.30.180.10">
    <property type="entry name" value="FAS1 domain"/>
    <property type="match status" value="2"/>
</dbReference>
<dbReference type="AlphaFoldDB" id="G8R7D4"/>
<dbReference type="InterPro" id="IPR036378">
    <property type="entry name" value="FAS1_dom_sf"/>
</dbReference>
<sequence>MTKTLNALFLVLFSIALFIGCKEDSYTPAQIETSVYNTLRQQSDLSITLEAIEMAGLQNELRQDNLTFFAPTDSAFKAYLQDLGVDSLSGLYNFYGAATFRNVMLYHLLEKKVKGMDVVNSYILTAATNSNGNNIHAYITRIDKNISLNAFTARVSERDIEVGGSVIHKIDGVLSPLTLNGLIRVNPNFSKLKSAISKSQGNLETILNQENQVHTIFGPDDIAITAFLSGNGFTDWSDFANSNSYNALNNLLQYHIISGETQAQDLKNQTYNTLFTNHWIQIVKEQSGAINIQDEKGSSPAAGLKTTDITAINGTIHVLNKVLEHN</sequence>
<protein>
    <submittedName>
        <fullName evidence="2">Secreted/surface protein with fasciclin-like repeats</fullName>
    </submittedName>
</protein>
<proteinExistence type="predicted"/>
<dbReference type="OrthoDB" id="9800666at2"/>
<organism evidence="2 3">
    <name type="scientific">Owenweeksia hongkongensis (strain DSM 17368 / CIP 108786 / JCM 12287 / NRRL B-23963 / UST20020801)</name>
    <dbReference type="NCBI Taxonomy" id="926562"/>
    <lineage>
        <taxon>Bacteria</taxon>
        <taxon>Pseudomonadati</taxon>
        <taxon>Bacteroidota</taxon>
        <taxon>Flavobacteriia</taxon>
        <taxon>Flavobacteriales</taxon>
        <taxon>Owenweeksiaceae</taxon>
        <taxon>Owenweeksia</taxon>
    </lineage>
</organism>
<dbReference type="EMBL" id="CP003156">
    <property type="protein sequence ID" value="AEV31245.1"/>
    <property type="molecule type" value="Genomic_DNA"/>
</dbReference>
<dbReference type="KEGG" id="oho:Oweho_0223"/>
<dbReference type="InterPro" id="IPR050904">
    <property type="entry name" value="Adhesion/Biosynth-related"/>
</dbReference>
<feature type="domain" description="FAS1" evidence="1">
    <location>
        <begin position="32"/>
        <end position="174"/>
    </location>
</feature>
<evidence type="ECO:0000313" key="3">
    <source>
        <dbReference type="Proteomes" id="UP000005631"/>
    </source>
</evidence>
<evidence type="ECO:0000313" key="2">
    <source>
        <dbReference type="EMBL" id="AEV31245.1"/>
    </source>
</evidence>
<dbReference type="Proteomes" id="UP000005631">
    <property type="component" value="Chromosome"/>
</dbReference>
<name>G8R7D4_OWEHD</name>
<gene>
    <name evidence="2" type="ordered locus">Oweho_0223</name>
</gene>
<feature type="domain" description="FAS1" evidence="1">
    <location>
        <begin position="176"/>
        <end position="323"/>
    </location>
</feature>
<keyword evidence="3" id="KW-1185">Reference proteome</keyword>
<dbReference type="PROSITE" id="PS51257">
    <property type="entry name" value="PROKAR_LIPOPROTEIN"/>
    <property type="match status" value="1"/>
</dbReference>
<dbReference type="SMART" id="SM00554">
    <property type="entry name" value="FAS1"/>
    <property type="match status" value="2"/>
</dbReference>
<dbReference type="SUPFAM" id="SSF82153">
    <property type="entry name" value="FAS1 domain"/>
    <property type="match status" value="2"/>
</dbReference>
<reference evidence="2 3" key="1">
    <citation type="journal article" date="2012" name="Stand. Genomic Sci.">
        <title>Genome sequence of the orange-pigmented seawater bacterium Owenweeksia hongkongensis type strain (UST20020801(T)).</title>
        <authorList>
            <person name="Riedel T."/>
            <person name="Held B."/>
            <person name="Nolan M."/>
            <person name="Lucas S."/>
            <person name="Lapidus A."/>
            <person name="Tice H."/>
            <person name="Del Rio T.G."/>
            <person name="Cheng J.F."/>
            <person name="Han C."/>
            <person name="Tapia R."/>
            <person name="Goodwin L.A."/>
            <person name="Pitluck S."/>
            <person name="Liolios K."/>
            <person name="Mavromatis K."/>
            <person name="Pagani I."/>
            <person name="Ivanova N."/>
            <person name="Mikhailova N."/>
            <person name="Pati A."/>
            <person name="Chen A."/>
            <person name="Palaniappan K."/>
            <person name="Rohde M."/>
            <person name="Tindall B.J."/>
            <person name="Detter J.C."/>
            <person name="Goker M."/>
            <person name="Woyke T."/>
            <person name="Bristow J."/>
            <person name="Eisen J.A."/>
            <person name="Markowitz V."/>
            <person name="Hugenholtz P."/>
            <person name="Klenk H.P."/>
            <person name="Kyrpides N.C."/>
        </authorList>
    </citation>
    <scope>NUCLEOTIDE SEQUENCE</scope>
    <source>
        <strain evidence="3">DSM 17368 / JCM 12287 / NRRL B-23963</strain>
    </source>
</reference>
<dbReference type="Pfam" id="PF02469">
    <property type="entry name" value="Fasciclin"/>
    <property type="match status" value="2"/>
</dbReference>
<dbReference type="eggNOG" id="COG2335">
    <property type="taxonomic scope" value="Bacteria"/>
</dbReference>
<dbReference type="RefSeq" id="WP_014200606.1">
    <property type="nucleotide sequence ID" value="NC_016599.1"/>
</dbReference>
<dbReference type="PANTHER" id="PTHR10900:SF77">
    <property type="entry name" value="FI19380P1"/>
    <property type="match status" value="1"/>
</dbReference>
<evidence type="ECO:0000259" key="1">
    <source>
        <dbReference type="PROSITE" id="PS50213"/>
    </source>
</evidence>
<dbReference type="STRING" id="926562.Oweho_0223"/>
<dbReference type="PANTHER" id="PTHR10900">
    <property type="entry name" value="PERIOSTIN-RELATED"/>
    <property type="match status" value="1"/>
</dbReference>
<dbReference type="HOGENOM" id="CLU_031281_1_1_10"/>